<organism evidence="2 3">
    <name type="scientific">Vigna unguiculata</name>
    <name type="common">Cowpea</name>
    <dbReference type="NCBI Taxonomy" id="3917"/>
    <lineage>
        <taxon>Eukaryota</taxon>
        <taxon>Viridiplantae</taxon>
        <taxon>Streptophyta</taxon>
        <taxon>Embryophyta</taxon>
        <taxon>Tracheophyta</taxon>
        <taxon>Spermatophyta</taxon>
        <taxon>Magnoliopsida</taxon>
        <taxon>eudicotyledons</taxon>
        <taxon>Gunneridae</taxon>
        <taxon>Pentapetalae</taxon>
        <taxon>rosids</taxon>
        <taxon>fabids</taxon>
        <taxon>Fabales</taxon>
        <taxon>Fabaceae</taxon>
        <taxon>Papilionoideae</taxon>
        <taxon>50 kb inversion clade</taxon>
        <taxon>NPAAA clade</taxon>
        <taxon>indigoferoid/millettioid clade</taxon>
        <taxon>Phaseoleae</taxon>
        <taxon>Vigna</taxon>
    </lineage>
</organism>
<dbReference type="AlphaFoldDB" id="A0A4D6LYX3"/>
<sequence length="145" mass="15891">MTAPQQHSAAVLPPPSSAAIASSSDHREHLQRTAAPTATSTVSHRAAATSAQPWPPRHHRQCTCEPEQIHRDSEPSLQRASSHAEKRCWSEATGSNHTVSATHQIFPAHDAGHRRFATRRKTRNDATKAMDLQQQKRESSSHGSS</sequence>
<keyword evidence="3" id="KW-1185">Reference proteome</keyword>
<accession>A0A4D6LYX3</accession>
<evidence type="ECO:0000313" key="2">
    <source>
        <dbReference type="EMBL" id="QCD94082.1"/>
    </source>
</evidence>
<evidence type="ECO:0000313" key="3">
    <source>
        <dbReference type="Proteomes" id="UP000501690"/>
    </source>
</evidence>
<feature type="compositionally biased region" description="Polar residues" evidence="1">
    <location>
        <begin position="92"/>
        <end position="103"/>
    </location>
</feature>
<dbReference type="Proteomes" id="UP000501690">
    <property type="component" value="Linkage Group LG5"/>
</dbReference>
<protein>
    <submittedName>
        <fullName evidence="2">Uncharacterized protein</fullName>
    </submittedName>
</protein>
<feature type="compositionally biased region" description="Basic and acidic residues" evidence="1">
    <location>
        <begin position="123"/>
        <end position="145"/>
    </location>
</feature>
<reference evidence="2 3" key="1">
    <citation type="submission" date="2019-04" db="EMBL/GenBank/DDBJ databases">
        <title>An improved genome assembly and genetic linkage map for asparagus bean, Vigna unguiculata ssp. sesquipedialis.</title>
        <authorList>
            <person name="Xia Q."/>
            <person name="Zhang R."/>
            <person name="Dong Y."/>
        </authorList>
    </citation>
    <scope>NUCLEOTIDE SEQUENCE [LARGE SCALE GENOMIC DNA]</scope>
    <source>
        <tissue evidence="2">Leaf</tissue>
    </source>
</reference>
<feature type="compositionally biased region" description="Polar residues" evidence="1">
    <location>
        <begin position="34"/>
        <end position="43"/>
    </location>
</feature>
<evidence type="ECO:0000256" key="1">
    <source>
        <dbReference type="SAM" id="MobiDB-lite"/>
    </source>
</evidence>
<dbReference type="EMBL" id="CP039349">
    <property type="protein sequence ID" value="QCD94082.1"/>
    <property type="molecule type" value="Genomic_DNA"/>
</dbReference>
<proteinExistence type="predicted"/>
<feature type="region of interest" description="Disordered" evidence="1">
    <location>
        <begin position="1"/>
        <end position="145"/>
    </location>
</feature>
<gene>
    <name evidence="2" type="ORF">DEO72_LG5g2160</name>
</gene>
<feature type="compositionally biased region" description="Basic residues" evidence="1">
    <location>
        <begin position="112"/>
        <end position="122"/>
    </location>
</feature>
<name>A0A4D6LYX3_VIGUN</name>